<organism evidence="19">
    <name type="scientific">Noctiluca scintillans</name>
    <name type="common">Sea sparkle</name>
    <name type="synonym">Red tide dinoflagellate</name>
    <dbReference type="NCBI Taxonomy" id="2966"/>
    <lineage>
        <taxon>Eukaryota</taxon>
        <taxon>Sar</taxon>
        <taxon>Alveolata</taxon>
        <taxon>Dinophyceae</taxon>
        <taxon>Noctilucales</taxon>
        <taxon>Noctilucaceae</taxon>
        <taxon>Noctiluca</taxon>
    </lineage>
</organism>
<evidence type="ECO:0000256" key="4">
    <source>
        <dbReference type="ARBA" id="ARBA00022527"/>
    </source>
</evidence>
<keyword evidence="10" id="KW-0106">Calcium</keyword>
<dbReference type="Pfam" id="PF00069">
    <property type="entry name" value="Pkinase"/>
    <property type="match status" value="1"/>
</dbReference>
<dbReference type="EMBL" id="HBFQ01054494">
    <property type="protein sequence ID" value="CAD8864380.1"/>
    <property type="molecule type" value="Transcribed_RNA"/>
</dbReference>
<evidence type="ECO:0000256" key="1">
    <source>
        <dbReference type="ARBA" id="ARBA00001946"/>
    </source>
</evidence>
<evidence type="ECO:0000256" key="9">
    <source>
        <dbReference type="ARBA" id="ARBA00022777"/>
    </source>
</evidence>
<feature type="domain" description="EF-hand" evidence="18">
    <location>
        <begin position="382"/>
        <end position="417"/>
    </location>
</feature>
<dbReference type="PROSITE" id="PS50222">
    <property type="entry name" value="EF_HAND_2"/>
    <property type="match status" value="4"/>
</dbReference>
<evidence type="ECO:0000256" key="3">
    <source>
        <dbReference type="ARBA" id="ARBA00012513"/>
    </source>
</evidence>
<dbReference type="GO" id="GO:0005524">
    <property type="term" value="F:ATP binding"/>
    <property type="evidence" value="ECO:0007669"/>
    <property type="project" value="UniProtKB-UniRule"/>
</dbReference>
<dbReference type="InterPro" id="IPR050205">
    <property type="entry name" value="CDPK_Ser/Thr_kinases"/>
</dbReference>
<dbReference type="InterPro" id="IPR018247">
    <property type="entry name" value="EF_Hand_1_Ca_BS"/>
</dbReference>
<evidence type="ECO:0000256" key="15">
    <source>
        <dbReference type="PROSITE-ProRule" id="PRU10141"/>
    </source>
</evidence>
<dbReference type="EC" id="2.7.11.1" evidence="3"/>
<dbReference type="InterPro" id="IPR011009">
    <property type="entry name" value="Kinase-like_dom_sf"/>
</dbReference>
<dbReference type="PROSITE" id="PS00107">
    <property type="entry name" value="PROTEIN_KINASE_ATP"/>
    <property type="match status" value="1"/>
</dbReference>
<dbReference type="PROSITE" id="PS00108">
    <property type="entry name" value="PROTEIN_KINASE_ST"/>
    <property type="match status" value="1"/>
</dbReference>
<dbReference type="SMART" id="SM00054">
    <property type="entry name" value="EFh"/>
    <property type="match status" value="4"/>
</dbReference>
<dbReference type="FunFam" id="3.30.200.20:FF:000315">
    <property type="entry name" value="Calcium-dependent protein kinase 3"/>
    <property type="match status" value="1"/>
</dbReference>
<dbReference type="CDD" id="cd05117">
    <property type="entry name" value="STKc_CAMK"/>
    <property type="match status" value="1"/>
</dbReference>
<dbReference type="Gene3D" id="1.10.238.10">
    <property type="entry name" value="EF-hand"/>
    <property type="match status" value="2"/>
</dbReference>
<name>A0A7S1FGB9_NOCSC</name>
<evidence type="ECO:0000256" key="6">
    <source>
        <dbReference type="ARBA" id="ARBA00022723"/>
    </source>
</evidence>
<gene>
    <name evidence="19" type="ORF">NSCI0253_LOCUS38735</name>
</gene>
<dbReference type="InterPro" id="IPR011992">
    <property type="entry name" value="EF-hand-dom_pair"/>
</dbReference>
<evidence type="ECO:0000256" key="14">
    <source>
        <dbReference type="ARBA" id="ARBA00048679"/>
    </source>
</evidence>
<keyword evidence="6" id="KW-0479">Metal-binding</keyword>
<dbReference type="GO" id="GO:0004674">
    <property type="term" value="F:protein serine/threonine kinase activity"/>
    <property type="evidence" value="ECO:0007669"/>
    <property type="project" value="UniProtKB-KW"/>
</dbReference>
<accession>A0A7S1FGB9</accession>
<proteinExistence type="inferred from homology"/>
<evidence type="ECO:0000256" key="10">
    <source>
        <dbReference type="ARBA" id="ARBA00022837"/>
    </source>
</evidence>
<dbReference type="PROSITE" id="PS00018">
    <property type="entry name" value="EF_HAND_1"/>
    <property type="match status" value="4"/>
</dbReference>
<feature type="domain" description="Protein kinase" evidence="17">
    <location>
        <begin position="47"/>
        <end position="302"/>
    </location>
</feature>
<evidence type="ECO:0000259" key="17">
    <source>
        <dbReference type="PROSITE" id="PS50011"/>
    </source>
</evidence>
<feature type="domain" description="EF-hand" evidence="18">
    <location>
        <begin position="418"/>
        <end position="453"/>
    </location>
</feature>
<comment type="similarity">
    <text evidence="12">Belongs to the protein kinase superfamily. Ser/Thr protein kinase family. CDPK subfamily.</text>
</comment>
<evidence type="ECO:0000256" key="13">
    <source>
        <dbReference type="ARBA" id="ARBA00047899"/>
    </source>
</evidence>
<dbReference type="PANTHER" id="PTHR24349">
    <property type="entry name" value="SERINE/THREONINE-PROTEIN KINASE"/>
    <property type="match status" value="1"/>
</dbReference>
<evidence type="ECO:0000256" key="8">
    <source>
        <dbReference type="ARBA" id="ARBA00022741"/>
    </source>
</evidence>
<protein>
    <recommendedName>
        <fullName evidence="3">non-specific serine/threonine protein kinase</fullName>
        <ecNumber evidence="3">2.7.11.1</ecNumber>
    </recommendedName>
</protein>
<keyword evidence="5" id="KW-0808">Transferase</keyword>
<keyword evidence="11 15" id="KW-0067">ATP-binding</keyword>
<dbReference type="PROSITE" id="PS50011">
    <property type="entry name" value="PROTEIN_KINASE_DOM"/>
    <property type="match status" value="1"/>
</dbReference>
<reference evidence="19" key="1">
    <citation type="submission" date="2021-01" db="EMBL/GenBank/DDBJ databases">
        <authorList>
            <person name="Corre E."/>
            <person name="Pelletier E."/>
            <person name="Niang G."/>
            <person name="Scheremetjew M."/>
            <person name="Finn R."/>
            <person name="Kale V."/>
            <person name="Holt S."/>
            <person name="Cochrane G."/>
            <person name="Meng A."/>
            <person name="Brown T."/>
            <person name="Cohen L."/>
        </authorList>
    </citation>
    <scope>NUCLEOTIDE SEQUENCE</scope>
</reference>
<evidence type="ECO:0000313" key="19">
    <source>
        <dbReference type="EMBL" id="CAD8864380.1"/>
    </source>
</evidence>
<dbReference type="FunFam" id="1.10.510.10:FF:000571">
    <property type="entry name" value="Maternal embryonic leucine zipper kinase"/>
    <property type="match status" value="1"/>
</dbReference>
<dbReference type="FunFam" id="1.10.238.10:FF:000003">
    <property type="entry name" value="Calmodulin A"/>
    <property type="match status" value="1"/>
</dbReference>
<sequence>MGNHVSSWITICVGVDRRDVEAPKSAPESARRNPTLNLEADQIEDYYDIGKVLGEGSYGQVMAATHKQSKAIRAVKCIMKSATVDAKLKTEIEIHGSTDHPNIAKFYETFEEELKTYLVMELCKGGELFDRIIDAGCFSENQAAIVMQQACRAVLYLHQHHICHRDLKPDNFLFVSKDPIDKNTLKIIDFGIACKFETGQVLKTKLGTPYYVAPEVLQGAYDHSSDMWSLGVIMFVLLCGYPPFYGEKDSEVLAAVKKAHLRFDDRDWHSVSHGAKSLIIKLLKKDPTHRYNAQQAVEDQWIVKLAPETDGVQLRSEFVDRLRAFRSANKLKKVALQIISKQLNEEQIGKLRTTFEALDADQNGSLTVNELHDGLKNLGITDIPQDLQQIMDGLDSDGSGQIDYTEFLAATIERKMYMQEDICWKAFCVFDRDGDGKISKDELQLVLQDEHMKSIADPNLQEIMTAVDEDGDGSIDFREFMVMMATGPKTPHA</sequence>
<keyword evidence="4 16" id="KW-0723">Serine/threonine-protein kinase</keyword>
<dbReference type="InterPro" id="IPR002048">
    <property type="entry name" value="EF_hand_dom"/>
</dbReference>
<dbReference type="InterPro" id="IPR000719">
    <property type="entry name" value="Prot_kinase_dom"/>
</dbReference>
<comment type="subunit">
    <text evidence="2">Monomer.</text>
</comment>
<comment type="catalytic activity">
    <reaction evidence="14">
        <text>L-seryl-[protein] + ATP = O-phospho-L-seryl-[protein] + ADP + H(+)</text>
        <dbReference type="Rhea" id="RHEA:17989"/>
        <dbReference type="Rhea" id="RHEA-COMP:9863"/>
        <dbReference type="Rhea" id="RHEA-COMP:11604"/>
        <dbReference type="ChEBI" id="CHEBI:15378"/>
        <dbReference type="ChEBI" id="CHEBI:29999"/>
        <dbReference type="ChEBI" id="CHEBI:30616"/>
        <dbReference type="ChEBI" id="CHEBI:83421"/>
        <dbReference type="ChEBI" id="CHEBI:456216"/>
        <dbReference type="EC" id="2.7.11.1"/>
    </reaction>
</comment>
<evidence type="ECO:0000256" key="16">
    <source>
        <dbReference type="RuleBase" id="RU000304"/>
    </source>
</evidence>
<dbReference type="InterPro" id="IPR008271">
    <property type="entry name" value="Ser/Thr_kinase_AS"/>
</dbReference>
<keyword evidence="7" id="KW-0677">Repeat</keyword>
<dbReference type="InterPro" id="IPR017441">
    <property type="entry name" value="Protein_kinase_ATP_BS"/>
</dbReference>
<keyword evidence="8 15" id="KW-0547">Nucleotide-binding</keyword>
<evidence type="ECO:0000256" key="12">
    <source>
        <dbReference type="ARBA" id="ARBA00024334"/>
    </source>
</evidence>
<evidence type="ECO:0000256" key="5">
    <source>
        <dbReference type="ARBA" id="ARBA00022679"/>
    </source>
</evidence>
<comment type="catalytic activity">
    <reaction evidence="13">
        <text>L-threonyl-[protein] + ATP = O-phospho-L-threonyl-[protein] + ADP + H(+)</text>
        <dbReference type="Rhea" id="RHEA:46608"/>
        <dbReference type="Rhea" id="RHEA-COMP:11060"/>
        <dbReference type="Rhea" id="RHEA-COMP:11605"/>
        <dbReference type="ChEBI" id="CHEBI:15378"/>
        <dbReference type="ChEBI" id="CHEBI:30013"/>
        <dbReference type="ChEBI" id="CHEBI:30616"/>
        <dbReference type="ChEBI" id="CHEBI:61977"/>
        <dbReference type="ChEBI" id="CHEBI:456216"/>
        <dbReference type="EC" id="2.7.11.1"/>
    </reaction>
</comment>
<dbReference type="AlphaFoldDB" id="A0A7S1FGB9"/>
<evidence type="ECO:0000256" key="11">
    <source>
        <dbReference type="ARBA" id="ARBA00022840"/>
    </source>
</evidence>
<dbReference type="SMART" id="SM00220">
    <property type="entry name" value="S_TKc"/>
    <property type="match status" value="1"/>
</dbReference>
<feature type="domain" description="EF-hand" evidence="18">
    <location>
        <begin position="455"/>
        <end position="490"/>
    </location>
</feature>
<dbReference type="Pfam" id="PF13499">
    <property type="entry name" value="EF-hand_7"/>
    <property type="match status" value="2"/>
</dbReference>
<keyword evidence="9" id="KW-0418">Kinase</keyword>
<dbReference type="SUPFAM" id="SSF47473">
    <property type="entry name" value="EF-hand"/>
    <property type="match status" value="1"/>
</dbReference>
<feature type="binding site" evidence="15">
    <location>
        <position position="80"/>
    </location>
    <ligand>
        <name>ATP</name>
        <dbReference type="ChEBI" id="CHEBI:30616"/>
    </ligand>
</feature>
<dbReference type="SUPFAM" id="SSF56112">
    <property type="entry name" value="Protein kinase-like (PK-like)"/>
    <property type="match status" value="1"/>
</dbReference>
<comment type="cofactor">
    <cofactor evidence="1">
        <name>Mg(2+)</name>
        <dbReference type="ChEBI" id="CHEBI:18420"/>
    </cofactor>
</comment>
<dbReference type="Gene3D" id="3.30.200.20">
    <property type="entry name" value="Phosphorylase Kinase, domain 1"/>
    <property type="match status" value="1"/>
</dbReference>
<evidence type="ECO:0000256" key="2">
    <source>
        <dbReference type="ARBA" id="ARBA00011245"/>
    </source>
</evidence>
<evidence type="ECO:0000256" key="7">
    <source>
        <dbReference type="ARBA" id="ARBA00022737"/>
    </source>
</evidence>
<dbReference type="GO" id="GO:0005509">
    <property type="term" value="F:calcium ion binding"/>
    <property type="evidence" value="ECO:0007669"/>
    <property type="project" value="InterPro"/>
</dbReference>
<evidence type="ECO:0000259" key="18">
    <source>
        <dbReference type="PROSITE" id="PS50222"/>
    </source>
</evidence>
<dbReference type="Gene3D" id="1.10.510.10">
    <property type="entry name" value="Transferase(Phosphotransferase) domain 1"/>
    <property type="match status" value="1"/>
</dbReference>
<feature type="domain" description="EF-hand" evidence="18">
    <location>
        <begin position="346"/>
        <end position="381"/>
    </location>
</feature>